<dbReference type="GO" id="GO:0046933">
    <property type="term" value="F:proton-transporting ATP synthase activity, rotational mechanism"/>
    <property type="evidence" value="ECO:0007669"/>
    <property type="project" value="InterPro"/>
</dbReference>
<evidence type="ECO:0000256" key="8">
    <source>
        <dbReference type="ARBA" id="ARBA00023310"/>
    </source>
</evidence>
<dbReference type="InterPro" id="IPR000131">
    <property type="entry name" value="ATP_synth_F1_gsu"/>
</dbReference>
<keyword evidence="6" id="KW-0472">Membrane</keyword>
<evidence type="ECO:0000313" key="9">
    <source>
        <dbReference type="EMBL" id="SVA01217.1"/>
    </source>
</evidence>
<dbReference type="SUPFAM" id="SSF52943">
    <property type="entry name" value="ATP synthase (F1-ATPase), gamma subunit"/>
    <property type="match status" value="1"/>
</dbReference>
<evidence type="ECO:0000256" key="2">
    <source>
        <dbReference type="ARBA" id="ARBA00007681"/>
    </source>
</evidence>
<dbReference type="PANTHER" id="PTHR11693">
    <property type="entry name" value="ATP SYNTHASE GAMMA CHAIN"/>
    <property type="match status" value="1"/>
</dbReference>
<evidence type="ECO:0000256" key="1">
    <source>
        <dbReference type="ARBA" id="ARBA00004170"/>
    </source>
</evidence>
<evidence type="ECO:0000256" key="5">
    <source>
        <dbReference type="ARBA" id="ARBA00023065"/>
    </source>
</evidence>
<dbReference type="InterPro" id="IPR035968">
    <property type="entry name" value="ATP_synth_F1_ATPase_gsu"/>
</dbReference>
<dbReference type="Gene3D" id="3.40.1380.10">
    <property type="match status" value="1"/>
</dbReference>
<dbReference type="HAMAP" id="MF_00815">
    <property type="entry name" value="ATP_synth_gamma_bact"/>
    <property type="match status" value="1"/>
</dbReference>
<dbReference type="Gene3D" id="1.10.287.80">
    <property type="entry name" value="ATP synthase, gamma subunit, helix hairpin domain"/>
    <property type="match status" value="1"/>
</dbReference>
<dbReference type="Pfam" id="PF00231">
    <property type="entry name" value="ATP-synt"/>
    <property type="match status" value="1"/>
</dbReference>
<sequence>MPSVRQIARRIRSVENTAKITKAMSMIAASKLRRTQDAATKGRSYSENMAQMVSNVMSQIDYESGSQPLAEEREIKSIGLILITPDRGLTGGLNSNVLRATGDFIGTQSVPVKIVASGKKGRDYSRRNNIEIINEFLGIGDRPSSDDTEPVSAAMMESFENGGVDSVFVAYAKFVNTTSQTPVIDQLIPVVPVDLAVSNNAGYIFEPDANAVLSQLLPRYFQTVVHQAILEANASEQSARMVAMNQATDNANAMVDDLTLVMNKLRQETITKDLLDIVGGVSAVEG</sequence>
<comment type="similarity">
    <text evidence="2">Belongs to the ATPase gamma chain family.</text>
</comment>
<dbReference type="PANTHER" id="PTHR11693:SF22">
    <property type="entry name" value="ATP SYNTHASE SUBUNIT GAMMA, MITOCHONDRIAL"/>
    <property type="match status" value="1"/>
</dbReference>
<evidence type="ECO:0000256" key="3">
    <source>
        <dbReference type="ARBA" id="ARBA00022448"/>
    </source>
</evidence>
<evidence type="ECO:0008006" key="10">
    <source>
        <dbReference type="Google" id="ProtNLM"/>
    </source>
</evidence>
<keyword evidence="8" id="KW-0066">ATP synthesis</keyword>
<dbReference type="NCBIfam" id="TIGR01146">
    <property type="entry name" value="ATPsyn_F1gamma"/>
    <property type="match status" value="1"/>
</dbReference>
<keyword evidence="5" id="KW-0406">Ion transport</keyword>
<reference evidence="9" key="1">
    <citation type="submission" date="2018-05" db="EMBL/GenBank/DDBJ databases">
        <authorList>
            <person name="Lanie J.A."/>
            <person name="Ng W.-L."/>
            <person name="Kazmierczak K.M."/>
            <person name="Andrzejewski T.M."/>
            <person name="Davidsen T.M."/>
            <person name="Wayne K.J."/>
            <person name="Tettelin H."/>
            <person name="Glass J.I."/>
            <person name="Rusch D."/>
            <person name="Podicherti R."/>
            <person name="Tsui H.-C.T."/>
            <person name="Winkler M.E."/>
        </authorList>
    </citation>
    <scope>NUCLEOTIDE SEQUENCE</scope>
</reference>
<dbReference type="EMBL" id="UINC01002881">
    <property type="protein sequence ID" value="SVA01217.1"/>
    <property type="molecule type" value="Genomic_DNA"/>
</dbReference>
<dbReference type="CDD" id="cd12151">
    <property type="entry name" value="F1-ATPase_gamma"/>
    <property type="match status" value="1"/>
</dbReference>
<evidence type="ECO:0000256" key="7">
    <source>
        <dbReference type="ARBA" id="ARBA00023196"/>
    </source>
</evidence>
<keyword evidence="4" id="KW-0375">Hydrogen ion transport</keyword>
<comment type="subcellular location">
    <subcellularLocation>
        <location evidence="1">Membrane</location>
        <topology evidence="1">Peripheral membrane protein</topology>
    </subcellularLocation>
</comment>
<dbReference type="GO" id="GO:0045259">
    <property type="term" value="C:proton-transporting ATP synthase complex"/>
    <property type="evidence" value="ECO:0007669"/>
    <property type="project" value="UniProtKB-KW"/>
</dbReference>
<protein>
    <recommendedName>
        <fullName evidence="10">F-ATPase gamma subunit</fullName>
    </recommendedName>
</protein>
<gene>
    <name evidence="9" type="ORF">METZ01_LOCUS54071</name>
</gene>
<proteinExistence type="inferred from homology"/>
<dbReference type="PRINTS" id="PR00126">
    <property type="entry name" value="ATPASEGAMMA"/>
</dbReference>
<dbReference type="AlphaFoldDB" id="A0A381SFZ1"/>
<keyword evidence="3" id="KW-0813">Transport</keyword>
<accession>A0A381SFZ1</accession>
<evidence type="ECO:0000256" key="4">
    <source>
        <dbReference type="ARBA" id="ARBA00022781"/>
    </source>
</evidence>
<keyword evidence="7" id="KW-0139">CF(1)</keyword>
<evidence type="ECO:0000256" key="6">
    <source>
        <dbReference type="ARBA" id="ARBA00023136"/>
    </source>
</evidence>
<organism evidence="9">
    <name type="scientific">marine metagenome</name>
    <dbReference type="NCBI Taxonomy" id="408172"/>
    <lineage>
        <taxon>unclassified sequences</taxon>
        <taxon>metagenomes</taxon>
        <taxon>ecological metagenomes</taxon>
    </lineage>
</organism>
<name>A0A381SFZ1_9ZZZZ</name>